<dbReference type="Proteomes" id="UP000034071">
    <property type="component" value="Chromosome"/>
</dbReference>
<dbReference type="GO" id="GO:0016740">
    <property type="term" value="F:transferase activity"/>
    <property type="evidence" value="ECO:0007669"/>
    <property type="project" value="UniProtKB-KW"/>
</dbReference>
<organism evidence="4 5">
    <name type="scientific">Kangiella geojedonensis</name>
    <dbReference type="NCBI Taxonomy" id="914150"/>
    <lineage>
        <taxon>Bacteria</taxon>
        <taxon>Pseudomonadati</taxon>
        <taxon>Pseudomonadota</taxon>
        <taxon>Gammaproteobacteria</taxon>
        <taxon>Kangiellales</taxon>
        <taxon>Kangiellaceae</taxon>
        <taxon>Kangiella</taxon>
    </lineage>
</organism>
<dbReference type="KEGG" id="kge:TQ33_1326"/>
<dbReference type="RefSeq" id="WP_046561370.1">
    <property type="nucleotide sequence ID" value="NZ_CP010975.1"/>
</dbReference>
<evidence type="ECO:0000259" key="3">
    <source>
        <dbReference type="Pfam" id="PF18152"/>
    </source>
</evidence>
<reference evidence="4 5" key="1">
    <citation type="submission" date="2015-02" db="EMBL/GenBank/DDBJ databases">
        <title>Complete genome sequence of Kangiella geojedonensis strain YCS-5T.</title>
        <authorList>
            <person name="Kim K.M."/>
        </authorList>
    </citation>
    <scope>NUCLEOTIDE SEQUENCE [LARGE SCALE GENOMIC DNA]</scope>
    <source>
        <strain evidence="4 5">YCS-5</strain>
    </source>
</reference>
<keyword evidence="1" id="KW-0808">Transferase</keyword>
<dbReference type="InterPro" id="IPR052899">
    <property type="entry name" value="Class-I_DAHP_synthase"/>
</dbReference>
<dbReference type="PATRIC" id="fig|914150.5.peg.1343"/>
<dbReference type="GO" id="GO:0009073">
    <property type="term" value="P:aromatic amino acid family biosynthetic process"/>
    <property type="evidence" value="ECO:0007669"/>
    <property type="project" value="InterPro"/>
</dbReference>
<evidence type="ECO:0000313" key="4">
    <source>
        <dbReference type="EMBL" id="AKE52280.1"/>
    </source>
</evidence>
<dbReference type="InterPro" id="IPR006268">
    <property type="entry name" value="DAHP_syn_2"/>
</dbReference>
<keyword evidence="5" id="KW-1185">Reference proteome</keyword>
<dbReference type="SUPFAM" id="SSF51569">
    <property type="entry name" value="Aldolase"/>
    <property type="match status" value="1"/>
</dbReference>
<dbReference type="EMBL" id="CP010975">
    <property type="protein sequence ID" value="AKE52280.1"/>
    <property type="molecule type" value="Genomic_DNA"/>
</dbReference>
<dbReference type="HOGENOM" id="CLU_062599_0_0_6"/>
<evidence type="ECO:0000313" key="5">
    <source>
        <dbReference type="Proteomes" id="UP000034071"/>
    </source>
</evidence>
<gene>
    <name evidence="4" type="ORF">TQ33_1326</name>
</gene>
<dbReference type="NCBIfam" id="TIGR01361">
    <property type="entry name" value="DAHP_synth_Bsub"/>
    <property type="match status" value="1"/>
</dbReference>
<protein>
    <submittedName>
        <fullName evidence="4">3-deoxy-7-phosphoheptulonate synthase</fullName>
    </submittedName>
</protein>
<feature type="domain" description="DAHP synthase ferredoxin-like" evidence="3">
    <location>
        <begin position="1"/>
        <end position="66"/>
    </location>
</feature>
<dbReference type="PANTHER" id="PTHR43018">
    <property type="entry name" value="PHOSPHO-2-DEHYDRO-3-DEOXYHEPTONATE ALDOLASE"/>
    <property type="match status" value="1"/>
</dbReference>
<dbReference type="NCBIfam" id="NF006421">
    <property type="entry name" value="PRK08673.1"/>
    <property type="match status" value="1"/>
</dbReference>
<proteinExistence type="predicted"/>
<sequence>MIIILKPTATEADAQEILAQIEKAGLKPLHMPGVERTVIGALGDERILQSLHFDNHPQVEHLKPVLSKYKLVSREIYPHDTVIDVGNTPVGGDQFTIMAGPCAIESYEQLLETAQQVKASGATVLRGGAFKPRTSPYSFQGLGVEGLKIMEQVGKEVGMDTITEIMDVNDLDDVARYTSAFQIGARNMQNYTLLKAVGETKHPVLLKRGLSATIEELLLAAEYIVATGNPNVMICERGIRTFETATRNTLDLNAVAFIKEKSHLPVIVDPSHGTGVRTLVGPMAKAGVACGADGLIIESHRNPRESVSDAAQALSADDFSQLMQQLVPFIKASGRTYQEALDAS</sequence>
<dbReference type="NCBIfam" id="NF009239">
    <property type="entry name" value="PRK12595.1"/>
    <property type="match status" value="1"/>
</dbReference>
<dbReference type="GO" id="GO:0016832">
    <property type="term" value="F:aldehyde-lyase activity"/>
    <property type="evidence" value="ECO:0007669"/>
    <property type="project" value="InterPro"/>
</dbReference>
<dbReference type="Gene3D" id="3.30.70.1140">
    <property type="entry name" value="Phospho-2-dehydro-3-deoxyheptonate aldolase, domain 1"/>
    <property type="match status" value="1"/>
</dbReference>
<dbReference type="Pfam" id="PF18152">
    <property type="entry name" value="DAHP_snth_FXD"/>
    <property type="match status" value="1"/>
</dbReference>
<accession>A0A0F6TQS8</accession>
<dbReference type="AlphaFoldDB" id="A0A0F6TQS8"/>
<dbReference type="Gene3D" id="3.20.20.70">
    <property type="entry name" value="Aldolase class I"/>
    <property type="match status" value="1"/>
</dbReference>
<dbReference type="InterPro" id="IPR041071">
    <property type="entry name" value="DAHP_snth_FXD"/>
</dbReference>
<dbReference type="Pfam" id="PF00793">
    <property type="entry name" value="DAHP_synth_1"/>
    <property type="match status" value="1"/>
</dbReference>
<dbReference type="OrthoDB" id="9802281at2"/>
<evidence type="ECO:0000256" key="1">
    <source>
        <dbReference type="ARBA" id="ARBA00022679"/>
    </source>
</evidence>
<dbReference type="InterPro" id="IPR006218">
    <property type="entry name" value="DAHP1/KDSA"/>
</dbReference>
<dbReference type="STRING" id="914150.TQ33_1326"/>
<feature type="domain" description="DAHP synthetase I/KDSA" evidence="2">
    <location>
        <begin position="91"/>
        <end position="324"/>
    </location>
</feature>
<evidence type="ECO:0000259" key="2">
    <source>
        <dbReference type="Pfam" id="PF00793"/>
    </source>
</evidence>
<name>A0A0F6TQS8_9GAMM</name>
<dbReference type="InterPro" id="IPR013785">
    <property type="entry name" value="Aldolase_TIM"/>
</dbReference>
<dbReference type="PANTHER" id="PTHR43018:SF2">
    <property type="entry name" value="PHOSPHO-2-DEHYDRO-3-DEOXYHEPTONATE ALDOLASE"/>
    <property type="match status" value="1"/>
</dbReference>